<name>A0A8S1BW38_9INSE</name>
<evidence type="ECO:0000313" key="1">
    <source>
        <dbReference type="EMBL" id="CAB3363008.1"/>
    </source>
</evidence>
<dbReference type="InterPro" id="IPR011333">
    <property type="entry name" value="SKP1/BTB/POZ_sf"/>
</dbReference>
<dbReference type="EMBL" id="CADEPI010000010">
    <property type="protein sequence ID" value="CAB3363008.1"/>
    <property type="molecule type" value="Genomic_DNA"/>
</dbReference>
<evidence type="ECO:0000313" key="2">
    <source>
        <dbReference type="Proteomes" id="UP000494165"/>
    </source>
</evidence>
<dbReference type="OrthoDB" id="45365at2759"/>
<sequence length="264" mass="30727">MKALQDPASLGLNWKFTVKASKDANEVIVQSSPFALIASSGSFEFEDTSDLKTRQHMSYVSADIVRAMIWFVHSGEVDPEIKKLDQVVQMADLAHQLEIEPLKDIFVSRAMHQMQIQDVWKVLAIGSDVDELRGYCDMILIHDTQKCLDIEYFKHVQEIDLKYFLDFPAMNIDSEYDLVKAVVRLHEATGNRQLVDLAIPHLRLLTLERHQLEIIEEYLNQFEYNAILKWHERRQEAMLPRRICPYSYKRKRPAMPNSLSTCLF</sequence>
<proteinExistence type="predicted"/>
<accession>A0A8S1BW38</accession>
<dbReference type="Proteomes" id="UP000494165">
    <property type="component" value="Unassembled WGS sequence"/>
</dbReference>
<reference evidence="1 2" key="1">
    <citation type="submission" date="2020-04" db="EMBL/GenBank/DDBJ databases">
        <authorList>
            <person name="Alioto T."/>
            <person name="Alioto T."/>
            <person name="Gomez Garrido J."/>
        </authorList>
    </citation>
    <scope>NUCLEOTIDE SEQUENCE [LARGE SCALE GENOMIC DNA]</scope>
</reference>
<organism evidence="1 2">
    <name type="scientific">Cloeon dipterum</name>
    <dbReference type="NCBI Taxonomy" id="197152"/>
    <lineage>
        <taxon>Eukaryota</taxon>
        <taxon>Metazoa</taxon>
        <taxon>Ecdysozoa</taxon>
        <taxon>Arthropoda</taxon>
        <taxon>Hexapoda</taxon>
        <taxon>Insecta</taxon>
        <taxon>Pterygota</taxon>
        <taxon>Palaeoptera</taxon>
        <taxon>Ephemeroptera</taxon>
        <taxon>Pisciforma</taxon>
        <taxon>Baetidae</taxon>
        <taxon>Cloeon</taxon>
    </lineage>
</organism>
<comment type="caution">
    <text evidence="1">The sequence shown here is derived from an EMBL/GenBank/DDBJ whole genome shotgun (WGS) entry which is preliminary data.</text>
</comment>
<dbReference type="Gene3D" id="3.30.710.10">
    <property type="entry name" value="Potassium Channel Kv1.1, Chain A"/>
    <property type="match status" value="1"/>
</dbReference>
<evidence type="ECO:0008006" key="3">
    <source>
        <dbReference type="Google" id="ProtNLM"/>
    </source>
</evidence>
<protein>
    <recommendedName>
        <fullName evidence="3">BTB domain-containing protein</fullName>
    </recommendedName>
</protein>
<keyword evidence="2" id="KW-1185">Reference proteome</keyword>
<dbReference type="AlphaFoldDB" id="A0A8S1BW38"/>
<gene>
    <name evidence="1" type="ORF">CLODIP_2_CD15520</name>
</gene>